<keyword evidence="4 7" id="KW-1133">Transmembrane helix</keyword>
<dbReference type="AlphaFoldDB" id="A0A8I6TI67"/>
<evidence type="ECO:0000256" key="1">
    <source>
        <dbReference type="ARBA" id="ARBA00004141"/>
    </source>
</evidence>
<feature type="compositionally biased region" description="Basic and acidic residues" evidence="6">
    <location>
        <begin position="1"/>
        <end position="28"/>
    </location>
</feature>
<feature type="transmembrane region" description="Helical" evidence="7">
    <location>
        <begin position="113"/>
        <end position="132"/>
    </location>
</feature>
<name>A0A8I6TI67_CIMLE</name>
<comment type="similarity">
    <text evidence="2">Belongs to the CDC50/LEM3 family.</text>
</comment>
<dbReference type="RefSeq" id="XP_014262665.1">
    <property type="nucleotide sequence ID" value="XM_014407179.2"/>
</dbReference>
<accession>A0A8I6TI67</accession>
<feature type="compositionally biased region" description="Polar residues" evidence="6">
    <location>
        <begin position="48"/>
        <end position="67"/>
    </location>
</feature>
<evidence type="ECO:0000256" key="2">
    <source>
        <dbReference type="ARBA" id="ARBA00009457"/>
    </source>
</evidence>
<comment type="subcellular location">
    <subcellularLocation>
        <location evidence="1">Membrane</location>
        <topology evidence="1">Multi-pass membrane protein</topology>
    </subcellularLocation>
</comment>
<keyword evidence="5 7" id="KW-0472">Membrane</keyword>
<evidence type="ECO:0000256" key="6">
    <source>
        <dbReference type="SAM" id="MobiDB-lite"/>
    </source>
</evidence>
<keyword evidence="3 7" id="KW-0812">Transmembrane</keyword>
<reference evidence="8" key="1">
    <citation type="submission" date="2022-01" db="UniProtKB">
        <authorList>
            <consortium name="EnsemblMetazoa"/>
        </authorList>
    </citation>
    <scope>IDENTIFICATION</scope>
</reference>
<evidence type="ECO:0008006" key="10">
    <source>
        <dbReference type="Google" id="ProtNLM"/>
    </source>
</evidence>
<evidence type="ECO:0000256" key="7">
    <source>
        <dbReference type="SAM" id="Phobius"/>
    </source>
</evidence>
<dbReference type="Pfam" id="PF03381">
    <property type="entry name" value="CDC50"/>
    <property type="match status" value="1"/>
</dbReference>
<dbReference type="EnsemblMetazoa" id="XM_014407179.2">
    <property type="protein sequence ID" value="XP_014262665.1"/>
    <property type="gene ID" value="LOC106674444"/>
</dbReference>
<evidence type="ECO:0000313" key="9">
    <source>
        <dbReference type="Proteomes" id="UP000494040"/>
    </source>
</evidence>
<dbReference type="GO" id="GO:0005794">
    <property type="term" value="C:Golgi apparatus"/>
    <property type="evidence" value="ECO:0007669"/>
    <property type="project" value="TreeGrafter"/>
</dbReference>
<dbReference type="GO" id="GO:0005783">
    <property type="term" value="C:endoplasmic reticulum"/>
    <property type="evidence" value="ECO:0007669"/>
    <property type="project" value="TreeGrafter"/>
</dbReference>
<dbReference type="Proteomes" id="UP000494040">
    <property type="component" value="Unassembled WGS sequence"/>
</dbReference>
<proteinExistence type="inferred from homology"/>
<feature type="region of interest" description="Disordered" evidence="6">
    <location>
        <begin position="1"/>
        <end position="89"/>
    </location>
</feature>
<dbReference type="PANTHER" id="PTHR10926">
    <property type="entry name" value="CELL CYCLE CONTROL PROTEIN 50"/>
    <property type="match status" value="1"/>
</dbReference>
<dbReference type="PANTHER" id="PTHR10926:SF0">
    <property type="entry name" value="CDC50, ISOFORM A"/>
    <property type="match status" value="1"/>
</dbReference>
<feature type="transmembrane region" description="Helical" evidence="7">
    <location>
        <begin position="290"/>
        <end position="311"/>
    </location>
</feature>
<evidence type="ECO:0000256" key="3">
    <source>
        <dbReference type="ARBA" id="ARBA00022692"/>
    </source>
</evidence>
<dbReference type="GeneID" id="106674444"/>
<evidence type="ECO:0000313" key="8">
    <source>
        <dbReference type="EnsemblMetazoa" id="XP_014262665.1"/>
    </source>
</evidence>
<protein>
    <recommendedName>
        <fullName evidence="10">Cell cycle control protein 50A</fullName>
    </recommendedName>
</protein>
<feature type="compositionally biased region" description="Basic residues" evidence="6">
    <location>
        <begin position="77"/>
        <end position="89"/>
    </location>
</feature>
<evidence type="ECO:0000256" key="4">
    <source>
        <dbReference type="ARBA" id="ARBA00022989"/>
    </source>
</evidence>
<organism evidence="8 9">
    <name type="scientific">Cimex lectularius</name>
    <name type="common">Bed bug</name>
    <name type="synonym">Acanthia lectularia</name>
    <dbReference type="NCBI Taxonomy" id="79782"/>
    <lineage>
        <taxon>Eukaryota</taxon>
        <taxon>Metazoa</taxon>
        <taxon>Ecdysozoa</taxon>
        <taxon>Arthropoda</taxon>
        <taxon>Hexapoda</taxon>
        <taxon>Insecta</taxon>
        <taxon>Pterygota</taxon>
        <taxon>Neoptera</taxon>
        <taxon>Paraneoptera</taxon>
        <taxon>Hemiptera</taxon>
        <taxon>Heteroptera</taxon>
        <taxon>Panheteroptera</taxon>
        <taxon>Cimicomorpha</taxon>
        <taxon>Cimicidae</taxon>
        <taxon>Cimex</taxon>
    </lineage>
</organism>
<evidence type="ECO:0000256" key="5">
    <source>
        <dbReference type="ARBA" id="ARBA00023136"/>
    </source>
</evidence>
<dbReference type="OrthoDB" id="340608at2759"/>
<sequence>MKSSAKKESYSSRTPMEQDKKGQHKKDTSGVGKSNIRRELLSQHGLKQLQTGHNKNTKQDVQSTSQQKRSESEKSLTKRKTSLGKKRPKANPFYQQSLHTWQLWLTAESTLKIFFIVGIVLIPIGMICIYFSEMVQEIVIDYTNCQSSANTKCIDDIKSDTIKLFNETQEINLEKKGRVWDWDKKTKFKNPDNNSLKGLEFDKPIFWQKSIWELDPDDPQNNGLENEDLIVWMRTSALPNFRKLYRIIKGLKKGDYELQIEYNFAVHHKDFRKRVIFSTMSLLGGKNPFLGIYFVLTGLACVLFGAFCLYIHVNYGKRPYKGSLL</sequence>
<keyword evidence="9" id="KW-1185">Reference proteome</keyword>
<dbReference type="GO" id="GO:0005886">
    <property type="term" value="C:plasma membrane"/>
    <property type="evidence" value="ECO:0007669"/>
    <property type="project" value="TreeGrafter"/>
</dbReference>
<dbReference type="InterPro" id="IPR005045">
    <property type="entry name" value="CDC50/LEM3_fam"/>
</dbReference>